<dbReference type="RefSeq" id="WP_032644885.1">
    <property type="nucleotide sequence ID" value="NZ_JAKMNN010000002.1"/>
</dbReference>
<evidence type="ECO:0000313" key="2">
    <source>
        <dbReference type="EMBL" id="MDH1318396.1"/>
    </source>
</evidence>
<feature type="transmembrane region" description="Helical" evidence="1">
    <location>
        <begin position="117"/>
        <end position="138"/>
    </location>
</feature>
<dbReference type="AlphaFoldDB" id="A0AA42PPP8"/>
<dbReference type="EMBL" id="JAOCAP010000003">
    <property type="protein sequence ID" value="MDH1318396.1"/>
    <property type="molecule type" value="Genomic_DNA"/>
</dbReference>
<evidence type="ECO:0000256" key="1">
    <source>
        <dbReference type="SAM" id="Phobius"/>
    </source>
</evidence>
<name>A0AA42PPP8_9ENTR</name>
<keyword evidence="1" id="KW-0812">Transmembrane</keyword>
<organism evidence="2 3">
    <name type="scientific">Enterobacter bugandensis</name>
    <dbReference type="NCBI Taxonomy" id="881260"/>
    <lineage>
        <taxon>Bacteria</taxon>
        <taxon>Pseudomonadati</taxon>
        <taxon>Pseudomonadota</taxon>
        <taxon>Gammaproteobacteria</taxon>
        <taxon>Enterobacterales</taxon>
        <taxon>Enterobacteriaceae</taxon>
        <taxon>Enterobacter</taxon>
    </lineage>
</organism>
<keyword evidence="1" id="KW-1133">Transmembrane helix</keyword>
<protein>
    <submittedName>
        <fullName evidence="2">Uncharacterized protein</fullName>
    </submittedName>
</protein>
<evidence type="ECO:0000313" key="3">
    <source>
        <dbReference type="Proteomes" id="UP001158416"/>
    </source>
</evidence>
<dbReference type="Proteomes" id="UP001158416">
    <property type="component" value="Unassembled WGS sequence"/>
</dbReference>
<feature type="transmembrane region" description="Helical" evidence="1">
    <location>
        <begin position="25"/>
        <end position="44"/>
    </location>
</feature>
<accession>A0AA42PPP8</accession>
<feature type="transmembrane region" description="Helical" evidence="1">
    <location>
        <begin position="70"/>
        <end position="96"/>
    </location>
</feature>
<gene>
    <name evidence="2" type="ORF">N5C39_08475</name>
</gene>
<comment type="caution">
    <text evidence="2">The sequence shown here is derived from an EMBL/GenBank/DDBJ whole genome shotgun (WGS) entry which is preliminary data.</text>
</comment>
<keyword evidence="1" id="KW-0472">Membrane</keyword>
<reference evidence="2" key="1">
    <citation type="submission" date="2022-09" db="EMBL/GenBank/DDBJ databases">
        <title>Intensive care unit water sources are persistently colonized with multi-drug resistant bacteria and are the site of extensive horizontal gene transfer of antibiotic resistance genes.</title>
        <authorList>
            <person name="Diorio-Toth L."/>
        </authorList>
    </citation>
    <scope>NUCLEOTIDE SEQUENCE</scope>
    <source>
        <strain evidence="2">GD03936</strain>
    </source>
</reference>
<proteinExistence type="predicted"/>
<sequence length="166" mass="18960">MRNSIFVSVNYVHKQNVAHLKSKSGYFWGSMDLLAILLYCANSVRHNRIPFLSDAKAFSASLNYFAGDGFSILVMLFFVLDLLLLLSLFASAWLFFKRKNGAVKFALAQELFRLISFRCSVSFFPLLVSVFGISNVWLNVGLFITSESLKIYSLVFWMNEREKPLS</sequence>